<accession>A0A210QLE1</accession>
<dbReference type="EMBL" id="NEDP02003088">
    <property type="protein sequence ID" value="OWF49544.1"/>
    <property type="molecule type" value="Genomic_DNA"/>
</dbReference>
<evidence type="ECO:0000313" key="4">
    <source>
        <dbReference type="EMBL" id="OWF49544.1"/>
    </source>
</evidence>
<gene>
    <name evidence="4" type="ORF">KP79_PYT17472</name>
</gene>
<dbReference type="PANTHER" id="PTHR43157:SF31">
    <property type="entry name" value="PHOSPHATIDYLINOSITOL-GLYCAN BIOSYNTHESIS CLASS F PROTEIN"/>
    <property type="match status" value="1"/>
</dbReference>
<dbReference type="Proteomes" id="UP000242188">
    <property type="component" value="Unassembled WGS sequence"/>
</dbReference>
<evidence type="ECO:0000313" key="5">
    <source>
        <dbReference type="Proteomes" id="UP000242188"/>
    </source>
</evidence>
<evidence type="ECO:0000256" key="1">
    <source>
        <dbReference type="ARBA" id="ARBA00023002"/>
    </source>
</evidence>
<keyword evidence="3" id="KW-1133">Transmembrane helix</keyword>
<comment type="similarity">
    <text evidence="2">Belongs to the short-chain dehydrogenases/reductases (SDR) family.</text>
</comment>
<dbReference type="GO" id="GO:0016491">
    <property type="term" value="F:oxidoreductase activity"/>
    <property type="evidence" value="ECO:0007669"/>
    <property type="project" value="UniProtKB-KW"/>
</dbReference>
<dbReference type="PRINTS" id="PR00081">
    <property type="entry name" value="GDHRDH"/>
</dbReference>
<dbReference type="PRINTS" id="PR00080">
    <property type="entry name" value="SDRFAMILY"/>
</dbReference>
<dbReference type="PANTHER" id="PTHR43157">
    <property type="entry name" value="PHOSPHATIDYLINOSITOL-GLYCAN BIOSYNTHESIS CLASS F PROTEIN-RELATED"/>
    <property type="match status" value="1"/>
</dbReference>
<keyword evidence="3" id="KW-0812">Transmembrane</keyword>
<keyword evidence="1" id="KW-0560">Oxidoreductase</keyword>
<dbReference type="OrthoDB" id="191139at2759"/>
<keyword evidence="5" id="KW-1185">Reference proteome</keyword>
<dbReference type="InterPro" id="IPR002347">
    <property type="entry name" value="SDR_fam"/>
</dbReference>
<evidence type="ECO:0000256" key="2">
    <source>
        <dbReference type="RuleBase" id="RU000363"/>
    </source>
</evidence>
<protein>
    <submittedName>
        <fullName evidence="4">Retinol dehydrogenase 14</fullName>
    </submittedName>
</protein>
<dbReference type="SUPFAM" id="SSF51735">
    <property type="entry name" value="NAD(P)-binding Rossmann-fold domains"/>
    <property type="match status" value="1"/>
</dbReference>
<sequence length="321" mass="36043">MWWVWWWLLAVVGIVAVVIKIYMEMIKGKCTSKADLTGKTAIVTGANSGIGFATAEDFARRNCRVIMACRSLERGENACTKIIEKTGNINVVVRKLDLGYMASVREFVDKILKEEPRLDILINNAAAAGTKRKITSEALEYTLATNHLGPFLLTNLLLDLLKKSGPGRIVMVSSLVNIMGKINFNDMTWIRKFETGEPYFDTKFANILFTKELSRRLQDSEVVINCLHPGTVRTSLLRHVPQPFKILIDLLGMVYFKSQEEGAQTTIHCAVCDATKGVSGCYFIDCKVQDHSWYINKKAYDEGLAKKLWEVSEQMTGLTTS</sequence>
<name>A0A210QLE1_MIZYE</name>
<reference evidence="4 5" key="1">
    <citation type="journal article" date="2017" name="Nat. Ecol. Evol.">
        <title>Scallop genome provides insights into evolution of bilaterian karyotype and development.</title>
        <authorList>
            <person name="Wang S."/>
            <person name="Zhang J."/>
            <person name="Jiao W."/>
            <person name="Li J."/>
            <person name="Xun X."/>
            <person name="Sun Y."/>
            <person name="Guo X."/>
            <person name="Huan P."/>
            <person name="Dong B."/>
            <person name="Zhang L."/>
            <person name="Hu X."/>
            <person name="Sun X."/>
            <person name="Wang J."/>
            <person name="Zhao C."/>
            <person name="Wang Y."/>
            <person name="Wang D."/>
            <person name="Huang X."/>
            <person name="Wang R."/>
            <person name="Lv J."/>
            <person name="Li Y."/>
            <person name="Zhang Z."/>
            <person name="Liu B."/>
            <person name="Lu W."/>
            <person name="Hui Y."/>
            <person name="Liang J."/>
            <person name="Zhou Z."/>
            <person name="Hou R."/>
            <person name="Li X."/>
            <person name="Liu Y."/>
            <person name="Li H."/>
            <person name="Ning X."/>
            <person name="Lin Y."/>
            <person name="Zhao L."/>
            <person name="Xing Q."/>
            <person name="Dou J."/>
            <person name="Li Y."/>
            <person name="Mao J."/>
            <person name="Guo H."/>
            <person name="Dou H."/>
            <person name="Li T."/>
            <person name="Mu C."/>
            <person name="Jiang W."/>
            <person name="Fu Q."/>
            <person name="Fu X."/>
            <person name="Miao Y."/>
            <person name="Liu J."/>
            <person name="Yu Q."/>
            <person name="Li R."/>
            <person name="Liao H."/>
            <person name="Li X."/>
            <person name="Kong Y."/>
            <person name="Jiang Z."/>
            <person name="Chourrout D."/>
            <person name="Li R."/>
            <person name="Bao Z."/>
        </authorList>
    </citation>
    <scope>NUCLEOTIDE SEQUENCE [LARGE SCALE GENOMIC DNA]</scope>
    <source>
        <strain evidence="4 5">PY_sf001</strain>
    </source>
</reference>
<dbReference type="Gene3D" id="3.40.50.720">
    <property type="entry name" value="NAD(P)-binding Rossmann-like Domain"/>
    <property type="match status" value="1"/>
</dbReference>
<feature type="transmembrane region" description="Helical" evidence="3">
    <location>
        <begin position="6"/>
        <end position="23"/>
    </location>
</feature>
<proteinExistence type="inferred from homology"/>
<dbReference type="Pfam" id="PF00106">
    <property type="entry name" value="adh_short"/>
    <property type="match status" value="1"/>
</dbReference>
<comment type="caution">
    <text evidence="4">The sequence shown here is derived from an EMBL/GenBank/DDBJ whole genome shotgun (WGS) entry which is preliminary data.</text>
</comment>
<dbReference type="InterPro" id="IPR036291">
    <property type="entry name" value="NAD(P)-bd_dom_sf"/>
</dbReference>
<organism evidence="4 5">
    <name type="scientific">Mizuhopecten yessoensis</name>
    <name type="common">Japanese scallop</name>
    <name type="synonym">Patinopecten yessoensis</name>
    <dbReference type="NCBI Taxonomy" id="6573"/>
    <lineage>
        <taxon>Eukaryota</taxon>
        <taxon>Metazoa</taxon>
        <taxon>Spiralia</taxon>
        <taxon>Lophotrochozoa</taxon>
        <taxon>Mollusca</taxon>
        <taxon>Bivalvia</taxon>
        <taxon>Autobranchia</taxon>
        <taxon>Pteriomorphia</taxon>
        <taxon>Pectinida</taxon>
        <taxon>Pectinoidea</taxon>
        <taxon>Pectinidae</taxon>
        <taxon>Mizuhopecten</taxon>
    </lineage>
</organism>
<dbReference type="STRING" id="6573.A0A210QLE1"/>
<dbReference type="AlphaFoldDB" id="A0A210QLE1"/>
<evidence type="ECO:0000256" key="3">
    <source>
        <dbReference type="SAM" id="Phobius"/>
    </source>
</evidence>
<keyword evidence="3" id="KW-0472">Membrane</keyword>